<dbReference type="SUPFAM" id="SSF46785">
    <property type="entry name" value="Winged helix' DNA-binding domain"/>
    <property type="match status" value="1"/>
</dbReference>
<dbReference type="GO" id="GO:0003700">
    <property type="term" value="F:DNA-binding transcription factor activity"/>
    <property type="evidence" value="ECO:0007669"/>
    <property type="project" value="InterPro"/>
</dbReference>
<gene>
    <name evidence="5" type="ORF">CEK71_06120</name>
</gene>
<dbReference type="OrthoDB" id="9799812at2"/>
<dbReference type="Pfam" id="PF07729">
    <property type="entry name" value="FCD"/>
    <property type="match status" value="1"/>
</dbReference>
<dbReference type="EMBL" id="CP022129">
    <property type="protein sequence ID" value="ASF45682.1"/>
    <property type="molecule type" value="Genomic_DNA"/>
</dbReference>
<dbReference type="RefSeq" id="WP_088618558.1">
    <property type="nucleotide sequence ID" value="NZ_CP022129.1"/>
</dbReference>
<evidence type="ECO:0000256" key="3">
    <source>
        <dbReference type="ARBA" id="ARBA00023163"/>
    </source>
</evidence>
<accession>A0A1Z4BWP3</accession>
<dbReference type="PROSITE" id="PS50949">
    <property type="entry name" value="HTH_GNTR"/>
    <property type="match status" value="1"/>
</dbReference>
<feature type="domain" description="HTH gntR-type" evidence="4">
    <location>
        <begin position="6"/>
        <end position="73"/>
    </location>
</feature>
<evidence type="ECO:0000313" key="6">
    <source>
        <dbReference type="Proteomes" id="UP000197019"/>
    </source>
</evidence>
<evidence type="ECO:0000259" key="4">
    <source>
        <dbReference type="PROSITE" id="PS50949"/>
    </source>
</evidence>
<keyword evidence="2" id="KW-0238">DNA-binding</keyword>
<dbReference type="KEGG" id="mpsy:CEK71_06120"/>
<dbReference type="PANTHER" id="PTHR43537:SF45">
    <property type="entry name" value="GNTR FAMILY REGULATORY PROTEIN"/>
    <property type="match status" value="1"/>
</dbReference>
<name>A0A1Z4BWP3_9GAMM</name>
<evidence type="ECO:0000313" key="5">
    <source>
        <dbReference type="EMBL" id="ASF45682.1"/>
    </source>
</evidence>
<dbReference type="Gene3D" id="1.20.120.530">
    <property type="entry name" value="GntR ligand-binding domain-like"/>
    <property type="match status" value="1"/>
</dbReference>
<keyword evidence="6" id="KW-1185">Reference proteome</keyword>
<keyword evidence="1" id="KW-0805">Transcription regulation</keyword>
<dbReference type="InterPro" id="IPR036388">
    <property type="entry name" value="WH-like_DNA-bd_sf"/>
</dbReference>
<proteinExistence type="predicted"/>
<keyword evidence="3" id="KW-0804">Transcription</keyword>
<evidence type="ECO:0000256" key="2">
    <source>
        <dbReference type="ARBA" id="ARBA00023125"/>
    </source>
</evidence>
<dbReference type="AlphaFoldDB" id="A0A1Z4BWP3"/>
<dbReference type="PANTHER" id="PTHR43537">
    <property type="entry name" value="TRANSCRIPTIONAL REGULATOR, GNTR FAMILY"/>
    <property type="match status" value="1"/>
</dbReference>
<dbReference type="CDD" id="cd07377">
    <property type="entry name" value="WHTH_GntR"/>
    <property type="match status" value="1"/>
</dbReference>
<dbReference type="InterPro" id="IPR011711">
    <property type="entry name" value="GntR_C"/>
</dbReference>
<dbReference type="GO" id="GO:0003677">
    <property type="term" value="F:DNA binding"/>
    <property type="evidence" value="ECO:0007669"/>
    <property type="project" value="UniProtKB-KW"/>
</dbReference>
<dbReference type="SUPFAM" id="SSF48008">
    <property type="entry name" value="GntR ligand-binding domain-like"/>
    <property type="match status" value="1"/>
</dbReference>
<evidence type="ECO:0000256" key="1">
    <source>
        <dbReference type="ARBA" id="ARBA00023015"/>
    </source>
</evidence>
<dbReference type="InterPro" id="IPR008920">
    <property type="entry name" value="TF_FadR/GntR_C"/>
</dbReference>
<dbReference type="Proteomes" id="UP000197019">
    <property type="component" value="Chromosome"/>
</dbReference>
<dbReference type="InterPro" id="IPR036390">
    <property type="entry name" value="WH_DNA-bd_sf"/>
</dbReference>
<dbReference type="InterPro" id="IPR000524">
    <property type="entry name" value="Tscrpt_reg_HTH_GntR"/>
</dbReference>
<reference evidence="5 6" key="1">
    <citation type="submission" date="2017-06" db="EMBL/GenBank/DDBJ databases">
        <title>Genome Sequencing of the methanotroph Methylovulum psychrotolerants str. HV10-M2 isolated from a high-altitude environment.</title>
        <authorList>
            <person name="Mateos-Rivera A."/>
        </authorList>
    </citation>
    <scope>NUCLEOTIDE SEQUENCE [LARGE SCALE GENOMIC DNA]</scope>
    <source>
        <strain evidence="5 6">HV10_M2</strain>
    </source>
</reference>
<dbReference type="Gene3D" id="1.10.10.10">
    <property type="entry name" value="Winged helix-like DNA-binding domain superfamily/Winged helix DNA-binding domain"/>
    <property type="match status" value="1"/>
</dbReference>
<dbReference type="PRINTS" id="PR00035">
    <property type="entry name" value="HTHGNTR"/>
</dbReference>
<sequence length="240" mass="27781">MTTAKGAAAQHIYEKLRNMILNFEVQPNSRLTETELANYFNVSRTPIREALQRLANEGLITIRPKQGCFVRSMDLEEFTDYYQIRVSLEMLSLELACTNMSDEALKNLCKVWEQDTAEDDEGKAERVAGLDEAFHIKLAEGGGNQALMKLLIDINNRIRIVRRLDFTDQERIRKTYEEHYRILQYLLKRDIQAAKNEMLRHIKKSEEFSKMLTIIRMGIRKNNSFPFAAVKPAESGVAFD</sequence>
<dbReference type="SMART" id="SM00895">
    <property type="entry name" value="FCD"/>
    <property type="match status" value="1"/>
</dbReference>
<dbReference type="Pfam" id="PF00392">
    <property type="entry name" value="GntR"/>
    <property type="match status" value="1"/>
</dbReference>
<protein>
    <submittedName>
        <fullName evidence="5">GntR family transcriptional regulator</fullName>
    </submittedName>
</protein>
<dbReference type="SMART" id="SM00345">
    <property type="entry name" value="HTH_GNTR"/>
    <property type="match status" value="1"/>
</dbReference>
<organism evidence="5 6">
    <name type="scientific">Methylovulum psychrotolerans</name>
    <dbReference type="NCBI Taxonomy" id="1704499"/>
    <lineage>
        <taxon>Bacteria</taxon>
        <taxon>Pseudomonadati</taxon>
        <taxon>Pseudomonadota</taxon>
        <taxon>Gammaproteobacteria</taxon>
        <taxon>Methylococcales</taxon>
        <taxon>Methylococcaceae</taxon>
        <taxon>Methylovulum</taxon>
    </lineage>
</organism>